<accession>A0ABD2WBP5</accession>
<feature type="region of interest" description="Disordered" evidence="4">
    <location>
        <begin position="381"/>
        <end position="401"/>
    </location>
</feature>
<evidence type="ECO:0000313" key="7">
    <source>
        <dbReference type="Proteomes" id="UP001627154"/>
    </source>
</evidence>
<feature type="domain" description="Leprecan-like alpha-helical" evidence="5">
    <location>
        <begin position="490"/>
        <end position="789"/>
    </location>
</feature>
<dbReference type="Gene3D" id="1.25.40.10">
    <property type="entry name" value="Tetratricopeptide repeat domain"/>
    <property type="match status" value="2"/>
</dbReference>
<dbReference type="InterPro" id="IPR011990">
    <property type="entry name" value="TPR-like_helical_dom_sf"/>
</dbReference>
<reference evidence="6 7" key="1">
    <citation type="journal article" date="2024" name="bioRxiv">
        <title>A reference genome for Trichogramma kaykai: A tiny desert-dwelling parasitoid wasp with competing sex-ratio distorters.</title>
        <authorList>
            <person name="Culotta J."/>
            <person name="Lindsey A.R."/>
        </authorList>
    </citation>
    <scope>NUCLEOTIDE SEQUENCE [LARGE SCALE GENOMIC DNA]</scope>
    <source>
        <strain evidence="6 7">KSX58</strain>
    </source>
</reference>
<evidence type="ECO:0000259" key="5">
    <source>
        <dbReference type="Pfam" id="PF23557"/>
    </source>
</evidence>
<evidence type="ECO:0000313" key="6">
    <source>
        <dbReference type="EMBL" id="KAL3390487.1"/>
    </source>
</evidence>
<feature type="compositionally biased region" description="Basic and acidic residues" evidence="4">
    <location>
        <begin position="391"/>
        <end position="401"/>
    </location>
</feature>
<comment type="caution">
    <text evidence="6">The sequence shown here is derived from an EMBL/GenBank/DDBJ whole genome shotgun (WGS) entry which is preliminary data.</text>
</comment>
<evidence type="ECO:0000256" key="2">
    <source>
        <dbReference type="ARBA" id="ARBA00022729"/>
    </source>
</evidence>
<gene>
    <name evidence="6" type="ORF">TKK_014645</name>
</gene>
<dbReference type="SUPFAM" id="SSF48452">
    <property type="entry name" value="TPR-like"/>
    <property type="match status" value="1"/>
</dbReference>
<dbReference type="EMBL" id="JBJJXI010000117">
    <property type="protein sequence ID" value="KAL3390487.1"/>
    <property type="molecule type" value="Genomic_DNA"/>
</dbReference>
<keyword evidence="3" id="KW-0325">Glycoprotein</keyword>
<dbReference type="InterPro" id="IPR056585">
    <property type="entry name" value="Leprecan_dom"/>
</dbReference>
<dbReference type="Proteomes" id="UP001627154">
    <property type="component" value="Unassembled WGS sequence"/>
</dbReference>
<keyword evidence="2" id="KW-0732">Signal</keyword>
<proteinExistence type="inferred from homology"/>
<evidence type="ECO:0000256" key="4">
    <source>
        <dbReference type="SAM" id="MobiDB-lite"/>
    </source>
</evidence>
<evidence type="ECO:0000256" key="3">
    <source>
        <dbReference type="ARBA" id="ARBA00023180"/>
    </source>
</evidence>
<dbReference type="Pfam" id="PF23557">
    <property type="entry name" value="TPR_leprecan"/>
    <property type="match status" value="1"/>
</dbReference>
<sequence length="840" mass="97918">MVLPSVDSSCKLDNGIGDSGPRMSLTVNLSISLIVGFPIISIVTGASLLNETLSLKIDVSEQKVYSIDVLIHIKDATAFYIYSMIGKEEKAKEIERKIKDANDFKSDIEKATVFGCQAIATKLLNDTHPDISIELSKLASSYAPNCVLWHYITAECLRKKRRYEHRVRCVSEEEKNEYLKCYELSQSIDYGMSVARMYMESGNWEKCSEIYNEIYLKEPKWKKFRFILALFFIKDKDFVKAKNCLDYVKNTYPAEKRTKTYYHYLAKYYEANKDYPKAKKNYLKAIGETGNFFADIDYFNLIRNTSLKPNNYDAIAYLENKNCKIRPNEIQKLIATIFRKRNCHVVKCNLPDSCTVRTIRHNDRLHLLRGVRTGKTLRSRKALVGGSSPDSRTDTSSRVDSRLQRPVDLANYARRYSRVHHSQSARAMHSILRWYLLLALCSGVVRSVIEPEEDNEIPRESASPLKNVSYAATEVGKNVRVDWNKSIVETYETAVQAYLDEDWKGCVRGFDELAAKYRQLKSTLIDCRRQCRSELEQIFKPIWPENIEDLHFYERKIHETLCVLNCHQDYRELPGHKQALRRVPQKFEWKLVGGEYFAYLHVCYYQLDMLQEAANAAYSYLVWHVDHQPSRAALAWYMQMPEVDNTTIRNLLAEDFVADYVAGVKAYESGYYEEAVVRLEAAVASYLEGEEQCRYYCEGSFEQSWNPDFVTSVSNHFVFDLNCKRRCSRLLNTIDGEYRDALLVQFFNYLQFAYYKLNEIGNACEAVATFLLFFPADETMLSNKAYYESLPTVRPENFEPREELRKYFLRQEYEMRLLLLVEEKFSPIEERLIKLDKTQN</sequence>
<comment type="similarity">
    <text evidence="1">Belongs to the leprecan family.</text>
</comment>
<keyword evidence="7" id="KW-1185">Reference proteome</keyword>
<evidence type="ECO:0000256" key="1">
    <source>
        <dbReference type="ARBA" id="ARBA00006487"/>
    </source>
</evidence>
<dbReference type="PANTHER" id="PTHR13986">
    <property type="entry name" value="PROTEIN LYSINE HYDROXYLATION COMPLEX COMPONENT"/>
    <property type="match status" value="1"/>
</dbReference>
<name>A0ABD2WBP5_9HYME</name>
<protein>
    <recommendedName>
        <fullName evidence="5">Leprecan-like alpha-helical domain-containing protein</fullName>
    </recommendedName>
</protein>
<dbReference type="AlphaFoldDB" id="A0ABD2WBP5"/>
<organism evidence="6 7">
    <name type="scientific">Trichogramma kaykai</name>
    <dbReference type="NCBI Taxonomy" id="54128"/>
    <lineage>
        <taxon>Eukaryota</taxon>
        <taxon>Metazoa</taxon>
        <taxon>Ecdysozoa</taxon>
        <taxon>Arthropoda</taxon>
        <taxon>Hexapoda</taxon>
        <taxon>Insecta</taxon>
        <taxon>Pterygota</taxon>
        <taxon>Neoptera</taxon>
        <taxon>Endopterygota</taxon>
        <taxon>Hymenoptera</taxon>
        <taxon>Apocrita</taxon>
        <taxon>Proctotrupomorpha</taxon>
        <taxon>Chalcidoidea</taxon>
        <taxon>Trichogrammatidae</taxon>
        <taxon>Trichogramma</taxon>
    </lineage>
</organism>
<dbReference type="PANTHER" id="PTHR13986:SF8">
    <property type="entry name" value="PROLYL 3-HYDROXYLASE 1-LIKE PROTEIN"/>
    <property type="match status" value="1"/>
</dbReference>
<dbReference type="InterPro" id="IPR052284">
    <property type="entry name" value="Collagen_mod_leprecan"/>
</dbReference>